<dbReference type="EMBL" id="WELI01000003">
    <property type="protein sequence ID" value="KAB7731010.1"/>
    <property type="molecule type" value="Genomic_DNA"/>
</dbReference>
<dbReference type="InterPro" id="IPR036397">
    <property type="entry name" value="RNaseH_sf"/>
</dbReference>
<feature type="domain" description="DNA-directed DNA polymerase family A palm" evidence="20">
    <location>
        <begin position="744"/>
        <end position="951"/>
    </location>
</feature>
<dbReference type="SUPFAM" id="SSF53098">
    <property type="entry name" value="Ribonuclease H-like"/>
    <property type="match status" value="1"/>
</dbReference>
<evidence type="ECO:0000256" key="9">
    <source>
        <dbReference type="ARBA" id="ARBA00022801"/>
    </source>
</evidence>
<keyword evidence="22" id="KW-1185">Reference proteome</keyword>
<dbReference type="InterPro" id="IPR002298">
    <property type="entry name" value="DNA_polymerase_A"/>
</dbReference>
<name>A0A7J5TZY6_9BACT</name>
<dbReference type="CDD" id="cd06139">
    <property type="entry name" value="DNA_polA_I_Ecoli_like_exo"/>
    <property type="match status" value="1"/>
</dbReference>
<dbReference type="Pfam" id="PF01612">
    <property type="entry name" value="DNA_pol_A_exo1"/>
    <property type="match status" value="1"/>
</dbReference>
<dbReference type="PANTHER" id="PTHR10133:SF27">
    <property type="entry name" value="DNA POLYMERASE NU"/>
    <property type="match status" value="1"/>
</dbReference>
<dbReference type="Gene3D" id="3.30.70.370">
    <property type="match status" value="1"/>
</dbReference>
<keyword evidence="13 16" id="KW-0234">DNA repair</keyword>
<evidence type="ECO:0000313" key="22">
    <source>
        <dbReference type="Proteomes" id="UP000488299"/>
    </source>
</evidence>
<keyword evidence="8 16" id="KW-0227">DNA damage</keyword>
<keyword evidence="10 16" id="KW-0269">Exonuclease</keyword>
<comment type="function">
    <text evidence="16">In addition to polymerase activity, this DNA polymerase exhibits 3'-5' and 5'-3' exonuclease activity.</text>
</comment>
<dbReference type="CDD" id="cd09898">
    <property type="entry name" value="H3TH_53EXO"/>
    <property type="match status" value="1"/>
</dbReference>
<dbReference type="InterPro" id="IPR002421">
    <property type="entry name" value="5-3_exonuclease"/>
</dbReference>
<proteinExistence type="inferred from homology"/>
<dbReference type="FunFam" id="1.20.1060.10:FF:000001">
    <property type="entry name" value="DNA polymerase I"/>
    <property type="match status" value="1"/>
</dbReference>
<dbReference type="InterPro" id="IPR018320">
    <property type="entry name" value="DNA_polymerase_1"/>
</dbReference>
<dbReference type="GO" id="GO:0006261">
    <property type="term" value="P:DNA-templated DNA replication"/>
    <property type="evidence" value="ECO:0007669"/>
    <property type="project" value="UniProtKB-UniRule"/>
</dbReference>
<dbReference type="GO" id="GO:0008408">
    <property type="term" value="F:3'-5' exonuclease activity"/>
    <property type="evidence" value="ECO:0007669"/>
    <property type="project" value="UniProtKB-UniRule"/>
</dbReference>
<evidence type="ECO:0000256" key="5">
    <source>
        <dbReference type="ARBA" id="ARBA00022695"/>
    </source>
</evidence>
<evidence type="ECO:0000259" key="20">
    <source>
        <dbReference type="SMART" id="SM00482"/>
    </source>
</evidence>
<evidence type="ECO:0000256" key="13">
    <source>
        <dbReference type="ARBA" id="ARBA00023204"/>
    </source>
</evidence>
<dbReference type="RefSeq" id="WP_152123999.1">
    <property type="nucleotide sequence ID" value="NZ_WELI01000003.1"/>
</dbReference>
<dbReference type="InterPro" id="IPR020045">
    <property type="entry name" value="DNA_polI_H3TH"/>
</dbReference>
<dbReference type="GO" id="GO:0008409">
    <property type="term" value="F:5'-3' exonuclease activity"/>
    <property type="evidence" value="ECO:0007669"/>
    <property type="project" value="UniProtKB-UniRule"/>
</dbReference>
<keyword evidence="4 16" id="KW-0808">Transferase</keyword>
<dbReference type="SUPFAM" id="SSF88723">
    <property type="entry name" value="PIN domain-like"/>
    <property type="match status" value="1"/>
</dbReference>
<dbReference type="PROSITE" id="PS00447">
    <property type="entry name" value="DNA_POLYMERASE_A"/>
    <property type="match status" value="1"/>
</dbReference>
<dbReference type="InterPro" id="IPR020046">
    <property type="entry name" value="5-3_exonucl_a-hlix_arch_N"/>
</dbReference>
<dbReference type="InterPro" id="IPR036279">
    <property type="entry name" value="5-3_exonuclease_C_sf"/>
</dbReference>
<keyword evidence="9 16" id="KW-0378">Hydrolase</keyword>
<keyword evidence="7" id="KW-0540">Nuclease</keyword>
<dbReference type="InterPro" id="IPR002562">
    <property type="entry name" value="3'-5'_exonuclease_dom"/>
</dbReference>
<evidence type="ECO:0000256" key="1">
    <source>
        <dbReference type="ARBA" id="ARBA00007705"/>
    </source>
</evidence>
<comment type="similarity">
    <text evidence="1 16">Belongs to the DNA polymerase type-A family.</text>
</comment>
<dbReference type="SMART" id="SM00279">
    <property type="entry name" value="HhH2"/>
    <property type="match status" value="1"/>
</dbReference>
<dbReference type="SMART" id="SM00482">
    <property type="entry name" value="POLAc"/>
    <property type="match status" value="1"/>
</dbReference>
<dbReference type="InterPro" id="IPR008918">
    <property type="entry name" value="HhH2"/>
</dbReference>
<dbReference type="InterPro" id="IPR029060">
    <property type="entry name" value="PIN-like_dom_sf"/>
</dbReference>
<evidence type="ECO:0000256" key="2">
    <source>
        <dbReference type="ARBA" id="ARBA00012417"/>
    </source>
</evidence>
<dbReference type="FunFam" id="1.10.150.20:FF:000003">
    <property type="entry name" value="DNA polymerase I"/>
    <property type="match status" value="1"/>
</dbReference>
<sequence length="987" mass="110308">MAKPQNKLFLLDALALIYRAHFAFNKNPRITSRGLNTSAIFGFMNAMLEVLQKEKPTHIGVAFDHSKKTFRHEQFPMYKATRQSQPEDISVATPYIKQIVEAMNIPILIMEGFEADDIIGTIAKRACATGEFEVYMMTPDKDYGQLVDECIHIYKPAFMGKAAEKQGVKEVCERWGIERIEQVTDMLGLIGDAVDNIPGIPGIGEKTAQKLITEFGSVENLIANADQLKGKLKENVVQYADQGLLSKQLATIHLDVPVPFDAEALRLTEYDKPRLTALMDELEFRQMKGRLGLDSPADQPLPPAFKAAGNGQMDLFAAPAPAPSGTADLPFGFEPGDAAVADTPTPKTRKKAAATEATPTDADAPAFLDVYPDAEIETGASKPRKTIQSVRHDYRLVDTPELRASLAYFLSSQTAICFDSETTAIDPVEADLVGLAFAYRTGEAFYVPVPADRAEAQAVVDVFKPVLQDPAITKIGQNLKYDLLMLKKYGVEVQGKLFDTMIAHYLIEPEQRHNMDIMAMTYLDYHPVEIEALIGKKGKGQLTMREVDVEKIVEYAGEDADITLQLKQTFEPLLEKDNLFKLFDQVEMPLVQVLADLELEGIRIDTNALAELSATLDTDVKQVQQEIYELAGESFNIGSPKQLGEVLFDKLKLDKNAKKTRTGQYATGEEILSKLEAEHEIARKILDYRELIKLKNTYVDALPLLISPRTGRIHTSFNQAVAATGRLSSTNPNLQNIPIRTPRGQEIRKAFVPRSEEFLIMSADYSQIELRIMAAFSGDETMTNAFNNNIDIHTQTASKVFHVGLGEVTSEMRRKAKTINFGIIYGISSFGLAQRLKIPRKEAAQIIEEYFAEFPAVKAYMEQSVEKARGFGYAETILGRRRYLRDINSRNVTDRMFAERNAINAPIQGSAADMLKIAMIQIHDMMRRERMQSKMILTVHDELVFDAHRDELDILRERVDHIMKNAIPMAVKMDTGIGVGENWLVAH</sequence>
<feature type="domain" description="5'-3' exonuclease" evidence="19">
    <location>
        <begin position="6"/>
        <end position="268"/>
    </location>
</feature>
<dbReference type="NCBIfam" id="TIGR00593">
    <property type="entry name" value="pola"/>
    <property type="match status" value="1"/>
</dbReference>
<evidence type="ECO:0000313" key="21">
    <source>
        <dbReference type="EMBL" id="KAB7731010.1"/>
    </source>
</evidence>
<protein>
    <recommendedName>
        <fullName evidence="3 15">DNA polymerase I</fullName>
        <ecNumber evidence="2 15">2.7.7.7</ecNumber>
    </recommendedName>
</protein>
<dbReference type="CDD" id="cd08637">
    <property type="entry name" value="DNA_pol_A_pol_I_C"/>
    <property type="match status" value="1"/>
</dbReference>
<evidence type="ECO:0000256" key="4">
    <source>
        <dbReference type="ARBA" id="ARBA00022679"/>
    </source>
</evidence>
<dbReference type="Pfam" id="PF00476">
    <property type="entry name" value="DNA_pol_A"/>
    <property type="match status" value="1"/>
</dbReference>
<dbReference type="Proteomes" id="UP000488299">
    <property type="component" value="Unassembled WGS sequence"/>
</dbReference>
<evidence type="ECO:0000256" key="10">
    <source>
        <dbReference type="ARBA" id="ARBA00022839"/>
    </source>
</evidence>
<evidence type="ECO:0000256" key="11">
    <source>
        <dbReference type="ARBA" id="ARBA00022932"/>
    </source>
</evidence>
<evidence type="ECO:0000259" key="18">
    <source>
        <dbReference type="SMART" id="SM00474"/>
    </source>
</evidence>
<dbReference type="EC" id="2.7.7.7" evidence="2 15"/>
<dbReference type="Gene3D" id="1.20.1060.10">
    <property type="entry name" value="Taq DNA Polymerase, Chain T, domain 4"/>
    <property type="match status" value="1"/>
</dbReference>
<dbReference type="InterPro" id="IPR001098">
    <property type="entry name" value="DNA-dir_DNA_pol_A_palm_dom"/>
</dbReference>
<keyword evidence="11 16" id="KW-0239">DNA-directed DNA polymerase</keyword>
<dbReference type="InterPro" id="IPR043502">
    <property type="entry name" value="DNA/RNA_pol_sf"/>
</dbReference>
<keyword evidence="6 16" id="KW-0235">DNA replication</keyword>
<dbReference type="GO" id="GO:0003677">
    <property type="term" value="F:DNA binding"/>
    <property type="evidence" value="ECO:0007669"/>
    <property type="project" value="UniProtKB-UniRule"/>
</dbReference>
<dbReference type="AlphaFoldDB" id="A0A7J5TZY6"/>
<dbReference type="SUPFAM" id="SSF56672">
    <property type="entry name" value="DNA/RNA polymerases"/>
    <property type="match status" value="1"/>
</dbReference>
<comment type="catalytic activity">
    <reaction evidence="14 16">
        <text>DNA(n) + a 2'-deoxyribonucleoside 5'-triphosphate = DNA(n+1) + diphosphate</text>
        <dbReference type="Rhea" id="RHEA:22508"/>
        <dbReference type="Rhea" id="RHEA-COMP:17339"/>
        <dbReference type="Rhea" id="RHEA-COMP:17340"/>
        <dbReference type="ChEBI" id="CHEBI:33019"/>
        <dbReference type="ChEBI" id="CHEBI:61560"/>
        <dbReference type="ChEBI" id="CHEBI:173112"/>
        <dbReference type="EC" id="2.7.7.7"/>
    </reaction>
</comment>
<feature type="region of interest" description="Disordered" evidence="17">
    <location>
        <begin position="339"/>
        <end position="359"/>
    </location>
</feature>
<dbReference type="SMART" id="SM00474">
    <property type="entry name" value="35EXOc"/>
    <property type="match status" value="1"/>
</dbReference>
<evidence type="ECO:0000256" key="14">
    <source>
        <dbReference type="ARBA" id="ARBA00049244"/>
    </source>
</evidence>
<dbReference type="Gene3D" id="3.30.420.10">
    <property type="entry name" value="Ribonuclease H-like superfamily/Ribonuclease H"/>
    <property type="match status" value="1"/>
</dbReference>
<dbReference type="Pfam" id="PF02739">
    <property type="entry name" value="5_3_exonuc_N"/>
    <property type="match status" value="1"/>
</dbReference>
<dbReference type="PRINTS" id="PR00868">
    <property type="entry name" value="DNAPOLI"/>
</dbReference>
<feature type="domain" description="3'-5' exonuclease" evidence="18">
    <location>
        <begin position="394"/>
        <end position="575"/>
    </location>
</feature>
<keyword evidence="12 16" id="KW-0238">DNA-binding</keyword>
<dbReference type="SMART" id="SM00475">
    <property type="entry name" value="53EXOc"/>
    <property type="match status" value="1"/>
</dbReference>
<evidence type="ECO:0000256" key="6">
    <source>
        <dbReference type="ARBA" id="ARBA00022705"/>
    </source>
</evidence>
<dbReference type="InterPro" id="IPR019760">
    <property type="entry name" value="DNA-dir_DNA_pol_A_CS"/>
</dbReference>
<dbReference type="Gene3D" id="3.40.50.1010">
    <property type="entry name" value="5'-nuclease"/>
    <property type="match status" value="1"/>
</dbReference>
<evidence type="ECO:0000259" key="19">
    <source>
        <dbReference type="SMART" id="SM00475"/>
    </source>
</evidence>
<reference evidence="21 22" key="1">
    <citation type="submission" date="2019-10" db="EMBL/GenBank/DDBJ databases">
        <title>Rudanella paleaurantiibacter sp. nov., isolated from sludge.</title>
        <authorList>
            <person name="Xu S.Q."/>
        </authorList>
    </citation>
    <scope>NUCLEOTIDE SEQUENCE [LARGE SCALE GENOMIC DNA]</scope>
    <source>
        <strain evidence="21 22">HX-22-17</strain>
    </source>
</reference>
<dbReference type="GO" id="GO:0003887">
    <property type="term" value="F:DNA-directed DNA polymerase activity"/>
    <property type="evidence" value="ECO:0007669"/>
    <property type="project" value="UniProtKB-UniRule"/>
</dbReference>
<dbReference type="Gene3D" id="1.10.150.20">
    <property type="entry name" value="5' to 3' exonuclease, C-terminal subdomain"/>
    <property type="match status" value="2"/>
</dbReference>
<evidence type="ECO:0000256" key="15">
    <source>
        <dbReference type="NCBIfam" id="TIGR00593"/>
    </source>
</evidence>
<dbReference type="Pfam" id="PF01367">
    <property type="entry name" value="5_3_exonuc"/>
    <property type="match status" value="1"/>
</dbReference>
<dbReference type="InterPro" id="IPR012337">
    <property type="entry name" value="RNaseH-like_sf"/>
</dbReference>
<dbReference type="PANTHER" id="PTHR10133">
    <property type="entry name" value="DNA POLYMERASE I"/>
    <property type="match status" value="1"/>
</dbReference>
<comment type="caution">
    <text evidence="21">The sequence shown here is derived from an EMBL/GenBank/DDBJ whole genome shotgun (WGS) entry which is preliminary data.</text>
</comment>
<keyword evidence="5 16" id="KW-0548">Nucleotidyltransferase</keyword>
<dbReference type="FunFam" id="1.10.150.20:FF:000002">
    <property type="entry name" value="DNA polymerase I"/>
    <property type="match status" value="1"/>
</dbReference>
<evidence type="ECO:0000256" key="3">
    <source>
        <dbReference type="ARBA" id="ARBA00020311"/>
    </source>
</evidence>
<organism evidence="21 22">
    <name type="scientific">Rudanella paleaurantiibacter</name>
    <dbReference type="NCBI Taxonomy" id="2614655"/>
    <lineage>
        <taxon>Bacteria</taxon>
        <taxon>Pseudomonadati</taxon>
        <taxon>Bacteroidota</taxon>
        <taxon>Cytophagia</taxon>
        <taxon>Cytophagales</taxon>
        <taxon>Cytophagaceae</taxon>
        <taxon>Rudanella</taxon>
    </lineage>
</organism>
<dbReference type="NCBIfam" id="NF004397">
    <property type="entry name" value="PRK05755.1"/>
    <property type="match status" value="1"/>
</dbReference>
<dbReference type="CDD" id="cd09859">
    <property type="entry name" value="PIN_53EXO"/>
    <property type="match status" value="1"/>
</dbReference>
<dbReference type="GO" id="GO:0006302">
    <property type="term" value="P:double-strand break repair"/>
    <property type="evidence" value="ECO:0007669"/>
    <property type="project" value="TreeGrafter"/>
</dbReference>
<evidence type="ECO:0000256" key="17">
    <source>
        <dbReference type="SAM" id="MobiDB-lite"/>
    </source>
</evidence>
<accession>A0A7J5TZY6</accession>
<evidence type="ECO:0000256" key="12">
    <source>
        <dbReference type="ARBA" id="ARBA00023125"/>
    </source>
</evidence>
<evidence type="ECO:0000256" key="7">
    <source>
        <dbReference type="ARBA" id="ARBA00022722"/>
    </source>
</evidence>
<gene>
    <name evidence="16 21" type="primary">polA</name>
    <name evidence="21" type="ORF">F5984_09280</name>
</gene>
<dbReference type="SUPFAM" id="SSF47807">
    <property type="entry name" value="5' to 3' exonuclease, C-terminal subdomain"/>
    <property type="match status" value="1"/>
</dbReference>
<evidence type="ECO:0000256" key="8">
    <source>
        <dbReference type="ARBA" id="ARBA00022763"/>
    </source>
</evidence>
<evidence type="ECO:0000256" key="16">
    <source>
        <dbReference type="RuleBase" id="RU004460"/>
    </source>
</evidence>